<sequence>MTLQDSLTGKSAHERAFSRTNTGRASTEHFYANLKPFDNFSQITHFDRYLPLPRDWFIGVADVVQSTTAIKTGRYKAVNTVGAAVLVAITNALPELCFPYVFGGDGATVAIPGKYLDEVKYALARTAAWADDTLDLVLRVAIVPVSAVRAAGHDVRVARYAASENVSYAMFTGGGMAWAEGQLKKGEFKVRRAPLNAKPDLSGLYCGFGPIPTEQGTILSIIAIPVEEQRSYAALVADVLALIEFSSRRSGHPLPEGGPLPAWLGGKVQRLLDKHSSHAHLLTAIADALRAIKTRFVLSAGIRMGQFKPRKYRREISNNTDFRKFDDGLKMTVDCSPDIADAIEARLVSAQLSGVCVAGTHRQTSAHLTCYVPSNIRSDHVHFVDGADGGYAAAAAKLKVGKTAVMAGMAAARAVDTPAAP</sequence>
<protein>
    <recommendedName>
        <fullName evidence="4">Adenylate cyclase</fullName>
    </recommendedName>
</protein>
<evidence type="ECO:0000313" key="2">
    <source>
        <dbReference type="EMBL" id="OSJ21084.1"/>
    </source>
</evidence>
<dbReference type="EMBL" id="NAFK01000177">
    <property type="protein sequence ID" value="OSJ21084.1"/>
    <property type="molecule type" value="Genomic_DNA"/>
</dbReference>
<reference evidence="2 3" key="1">
    <citation type="submission" date="2017-03" db="EMBL/GenBank/DDBJ databases">
        <title>Whole genome sequences of fourteen strains of Bradyrhizobium canariense and one strain of Bradyrhizobium japonicum isolated from Lupinus (Papilionoideae: Genisteae) species in Algeria.</title>
        <authorList>
            <person name="Crovadore J."/>
            <person name="Chekireb D."/>
            <person name="Brachmann A."/>
            <person name="Chablais R."/>
            <person name="Cochard B."/>
            <person name="Lefort F."/>
        </authorList>
    </citation>
    <scope>NUCLEOTIDE SEQUENCE [LARGE SCALE GENOMIC DNA]</scope>
    <source>
        <strain evidence="2 3">UBMAN05</strain>
    </source>
</reference>
<dbReference type="RefSeq" id="WP_085385723.1">
    <property type="nucleotide sequence ID" value="NZ_NAFJ01000157.1"/>
</dbReference>
<evidence type="ECO:0000256" key="1">
    <source>
        <dbReference type="SAM" id="MobiDB-lite"/>
    </source>
</evidence>
<dbReference type="Pfam" id="PF11294">
    <property type="entry name" value="DUF3095"/>
    <property type="match status" value="1"/>
</dbReference>
<feature type="region of interest" description="Disordered" evidence="1">
    <location>
        <begin position="1"/>
        <end position="21"/>
    </location>
</feature>
<organism evidence="2 3">
    <name type="scientific">Bradyrhizobium canariense</name>
    <dbReference type="NCBI Taxonomy" id="255045"/>
    <lineage>
        <taxon>Bacteria</taxon>
        <taxon>Pseudomonadati</taxon>
        <taxon>Pseudomonadota</taxon>
        <taxon>Alphaproteobacteria</taxon>
        <taxon>Hyphomicrobiales</taxon>
        <taxon>Nitrobacteraceae</taxon>
        <taxon>Bradyrhizobium</taxon>
    </lineage>
</organism>
<evidence type="ECO:0008006" key="4">
    <source>
        <dbReference type="Google" id="ProtNLM"/>
    </source>
</evidence>
<dbReference type="Proteomes" id="UP000193884">
    <property type="component" value="Unassembled WGS sequence"/>
</dbReference>
<comment type="caution">
    <text evidence="2">The sequence shown here is derived from an EMBL/GenBank/DDBJ whole genome shotgun (WGS) entry which is preliminary data.</text>
</comment>
<gene>
    <name evidence="2" type="ORF">BST63_35835</name>
</gene>
<accession>A0ABX3WTG4</accession>
<proteinExistence type="predicted"/>
<name>A0ABX3WTG4_9BRAD</name>
<keyword evidence="3" id="KW-1185">Reference proteome</keyword>
<dbReference type="InterPro" id="IPR021445">
    <property type="entry name" value="DUF3095"/>
</dbReference>
<evidence type="ECO:0000313" key="3">
    <source>
        <dbReference type="Proteomes" id="UP000193884"/>
    </source>
</evidence>